<feature type="compositionally biased region" description="Low complexity" evidence="9">
    <location>
        <begin position="18"/>
        <end position="38"/>
    </location>
</feature>
<organism evidence="10 11">
    <name type="scientific">Lacticaseibacillus manihotivorans DSM 13343 = JCM 12514</name>
    <dbReference type="NCBI Taxonomy" id="1423769"/>
    <lineage>
        <taxon>Bacteria</taxon>
        <taxon>Bacillati</taxon>
        <taxon>Bacillota</taxon>
        <taxon>Bacilli</taxon>
        <taxon>Lactobacillales</taxon>
        <taxon>Lactobacillaceae</taxon>
        <taxon>Lacticaseibacillus</taxon>
    </lineage>
</organism>
<evidence type="ECO:0000256" key="6">
    <source>
        <dbReference type="ARBA" id="ARBA00023306"/>
    </source>
</evidence>
<dbReference type="Proteomes" id="UP000051790">
    <property type="component" value="Unassembled WGS sequence"/>
</dbReference>
<keyword evidence="5 7" id="KW-0472">Membrane</keyword>
<dbReference type="RefSeq" id="WP_082611631.1">
    <property type="nucleotide sequence ID" value="NZ_AZEU01000009.1"/>
</dbReference>
<comment type="caution">
    <text evidence="10">The sequence shown here is derived from an EMBL/GenBank/DDBJ whole genome shotgun (WGS) entry which is preliminary data.</text>
</comment>
<dbReference type="InterPro" id="IPR011922">
    <property type="entry name" value="Cell_div_FtsL"/>
</dbReference>
<evidence type="ECO:0000313" key="11">
    <source>
        <dbReference type="Proteomes" id="UP000051790"/>
    </source>
</evidence>
<evidence type="ECO:0000256" key="9">
    <source>
        <dbReference type="SAM" id="MobiDB-lite"/>
    </source>
</evidence>
<evidence type="ECO:0000256" key="4">
    <source>
        <dbReference type="ARBA" id="ARBA00022989"/>
    </source>
</evidence>
<keyword evidence="1 7" id="KW-1003">Cell membrane</keyword>
<sequence length="127" mass="13793">MQESTARQLDPVVVEPLQQPQTTPKPAPQVQAAPSPSKRFSPFERVLSGICGLAACALCLLFLNAQTQLDANNRTYQDVQTKIATQNQSVTDLKQSVGELSNSSRLSSYAKAHGLTVIEANIKRVNK</sequence>
<dbReference type="PATRIC" id="fig|1423769.4.peg.173"/>
<evidence type="ECO:0000256" key="7">
    <source>
        <dbReference type="HAMAP-Rule" id="MF_00910"/>
    </source>
</evidence>
<name>A0A0R1RB24_9LACO</name>
<dbReference type="NCBIfam" id="TIGR02209">
    <property type="entry name" value="ftsL_broad"/>
    <property type="match status" value="1"/>
</dbReference>
<keyword evidence="4 7" id="KW-1133">Transmembrane helix</keyword>
<evidence type="ECO:0000256" key="2">
    <source>
        <dbReference type="ARBA" id="ARBA00022618"/>
    </source>
</evidence>
<dbReference type="GO" id="GO:0043093">
    <property type="term" value="P:FtsZ-dependent cytokinesis"/>
    <property type="evidence" value="ECO:0007669"/>
    <property type="project" value="UniProtKB-UniRule"/>
</dbReference>
<reference evidence="10 11" key="1">
    <citation type="journal article" date="2015" name="Genome Announc.">
        <title>Expanding the biotechnology potential of lactobacilli through comparative genomics of 213 strains and associated genera.</title>
        <authorList>
            <person name="Sun Z."/>
            <person name="Harris H.M."/>
            <person name="McCann A."/>
            <person name="Guo C."/>
            <person name="Argimon S."/>
            <person name="Zhang W."/>
            <person name="Yang X."/>
            <person name="Jeffery I.B."/>
            <person name="Cooney J.C."/>
            <person name="Kagawa T.F."/>
            <person name="Liu W."/>
            <person name="Song Y."/>
            <person name="Salvetti E."/>
            <person name="Wrobel A."/>
            <person name="Rasinkangas P."/>
            <person name="Parkhill J."/>
            <person name="Rea M.C."/>
            <person name="O'Sullivan O."/>
            <person name="Ritari J."/>
            <person name="Douillard F.P."/>
            <person name="Paul Ross R."/>
            <person name="Yang R."/>
            <person name="Briner A.E."/>
            <person name="Felis G.E."/>
            <person name="de Vos W.M."/>
            <person name="Barrangou R."/>
            <person name="Klaenhammer T.R."/>
            <person name="Caufield P.W."/>
            <person name="Cui Y."/>
            <person name="Zhang H."/>
            <person name="O'Toole P.W."/>
        </authorList>
    </citation>
    <scope>NUCLEOTIDE SEQUENCE [LARGE SCALE GENOMIC DNA]</scope>
    <source>
        <strain evidence="10 11">DSM 13343</strain>
    </source>
</reference>
<dbReference type="OrthoDB" id="2307662at2"/>
<dbReference type="GO" id="GO:0032153">
    <property type="term" value="C:cell division site"/>
    <property type="evidence" value="ECO:0007669"/>
    <property type="project" value="UniProtKB-UniRule"/>
</dbReference>
<protein>
    <recommendedName>
        <fullName evidence="7 8">Cell division protein FtsL</fullName>
    </recommendedName>
</protein>
<accession>A0A0R1RB24</accession>
<comment type="similarity">
    <text evidence="7">Belongs to the FtsL family.</text>
</comment>
<dbReference type="EMBL" id="AZEU01000009">
    <property type="protein sequence ID" value="KRL53833.1"/>
    <property type="molecule type" value="Genomic_DNA"/>
</dbReference>
<keyword evidence="3 7" id="KW-0812">Transmembrane</keyword>
<keyword evidence="11" id="KW-1185">Reference proteome</keyword>
<comment type="subcellular location">
    <subcellularLocation>
        <location evidence="7">Cell membrane</location>
        <topology evidence="7">Single-pass type II membrane protein</topology>
    </subcellularLocation>
    <text evidence="7">Localizes to the division septum where it forms a ring structure.</text>
</comment>
<evidence type="ECO:0000256" key="5">
    <source>
        <dbReference type="ARBA" id="ARBA00023136"/>
    </source>
</evidence>
<feature type="transmembrane region" description="Helical" evidence="7">
    <location>
        <begin position="46"/>
        <end position="65"/>
    </location>
</feature>
<keyword evidence="6 7" id="KW-0131">Cell cycle</keyword>
<dbReference type="AlphaFoldDB" id="A0A0R1RB24"/>
<dbReference type="GO" id="GO:0005886">
    <property type="term" value="C:plasma membrane"/>
    <property type="evidence" value="ECO:0007669"/>
    <property type="project" value="UniProtKB-SubCell"/>
</dbReference>
<evidence type="ECO:0000256" key="8">
    <source>
        <dbReference type="NCBIfam" id="TIGR02209"/>
    </source>
</evidence>
<keyword evidence="2 7" id="KW-0132">Cell division</keyword>
<evidence type="ECO:0000256" key="3">
    <source>
        <dbReference type="ARBA" id="ARBA00022692"/>
    </source>
</evidence>
<comment type="function">
    <text evidence="7">Essential cell division protein.</text>
</comment>
<feature type="region of interest" description="Disordered" evidence="9">
    <location>
        <begin position="1"/>
        <end position="38"/>
    </location>
</feature>
<gene>
    <name evidence="7" type="primary">ftsL</name>
    <name evidence="10" type="ORF">FD01_GL000158</name>
</gene>
<evidence type="ECO:0000256" key="1">
    <source>
        <dbReference type="ARBA" id="ARBA00022475"/>
    </source>
</evidence>
<evidence type="ECO:0000313" key="10">
    <source>
        <dbReference type="EMBL" id="KRL53833.1"/>
    </source>
</evidence>
<dbReference type="HAMAP" id="MF_00910">
    <property type="entry name" value="FtsL"/>
    <property type="match status" value="1"/>
</dbReference>
<proteinExistence type="inferred from homology"/>